<name>A0A1M6Z3W2_9BACT</name>
<comment type="similarity">
    <text evidence="1 3">Belongs to the short-chain dehydrogenases/reductases (SDR) family.</text>
</comment>
<dbReference type="RefSeq" id="WP_073478894.1">
    <property type="nucleotide sequence ID" value="NZ_FQZU01000055.1"/>
</dbReference>
<dbReference type="InterPro" id="IPR036291">
    <property type="entry name" value="NAD(P)-bd_dom_sf"/>
</dbReference>
<evidence type="ECO:0000256" key="3">
    <source>
        <dbReference type="RuleBase" id="RU000363"/>
    </source>
</evidence>
<keyword evidence="5" id="KW-1185">Reference proteome</keyword>
<dbReference type="EMBL" id="FQZU01000055">
    <property type="protein sequence ID" value="SHL25043.1"/>
    <property type="molecule type" value="Genomic_DNA"/>
</dbReference>
<dbReference type="Proteomes" id="UP000183994">
    <property type="component" value="Unassembled WGS sequence"/>
</dbReference>
<evidence type="ECO:0000256" key="1">
    <source>
        <dbReference type="ARBA" id="ARBA00006484"/>
    </source>
</evidence>
<dbReference type="InterPro" id="IPR002347">
    <property type="entry name" value="SDR_fam"/>
</dbReference>
<dbReference type="PANTHER" id="PTHR44196:SF1">
    <property type="entry name" value="DEHYDROGENASE_REDUCTASE SDR FAMILY MEMBER 7B"/>
    <property type="match status" value="1"/>
</dbReference>
<evidence type="ECO:0000313" key="4">
    <source>
        <dbReference type="EMBL" id="SHL25043.1"/>
    </source>
</evidence>
<dbReference type="GO" id="GO:0016020">
    <property type="term" value="C:membrane"/>
    <property type="evidence" value="ECO:0007669"/>
    <property type="project" value="TreeGrafter"/>
</dbReference>
<dbReference type="AlphaFoldDB" id="A0A1M6Z3W2"/>
<dbReference type="InterPro" id="IPR020904">
    <property type="entry name" value="Sc_DH/Rdtase_CS"/>
</dbReference>
<evidence type="ECO:0000256" key="2">
    <source>
        <dbReference type="ARBA" id="ARBA00023002"/>
    </source>
</evidence>
<proteinExistence type="inferred from homology"/>
<gene>
    <name evidence="4" type="ORF">SAMN02745216_04889</name>
</gene>
<dbReference type="PROSITE" id="PS00061">
    <property type="entry name" value="ADH_SHORT"/>
    <property type="match status" value="1"/>
</dbReference>
<keyword evidence="2" id="KW-0560">Oxidoreductase</keyword>
<organism evidence="4 5">
    <name type="scientific">Desulfatibacillum alkenivorans DSM 16219</name>
    <dbReference type="NCBI Taxonomy" id="1121393"/>
    <lineage>
        <taxon>Bacteria</taxon>
        <taxon>Pseudomonadati</taxon>
        <taxon>Thermodesulfobacteriota</taxon>
        <taxon>Desulfobacteria</taxon>
        <taxon>Desulfobacterales</taxon>
        <taxon>Desulfatibacillaceae</taxon>
        <taxon>Desulfatibacillum</taxon>
    </lineage>
</organism>
<dbReference type="CDD" id="cd05233">
    <property type="entry name" value="SDR_c"/>
    <property type="match status" value="1"/>
</dbReference>
<dbReference type="GO" id="GO:0016491">
    <property type="term" value="F:oxidoreductase activity"/>
    <property type="evidence" value="ECO:0007669"/>
    <property type="project" value="UniProtKB-KW"/>
</dbReference>
<evidence type="ECO:0000313" key="5">
    <source>
        <dbReference type="Proteomes" id="UP000183994"/>
    </source>
</evidence>
<dbReference type="PANTHER" id="PTHR44196">
    <property type="entry name" value="DEHYDROGENASE/REDUCTASE SDR FAMILY MEMBER 7B"/>
    <property type="match status" value="1"/>
</dbReference>
<dbReference type="Gene3D" id="3.40.50.720">
    <property type="entry name" value="NAD(P)-binding Rossmann-like Domain"/>
    <property type="match status" value="1"/>
</dbReference>
<reference evidence="5" key="1">
    <citation type="submission" date="2016-11" db="EMBL/GenBank/DDBJ databases">
        <authorList>
            <person name="Varghese N."/>
            <person name="Submissions S."/>
        </authorList>
    </citation>
    <scope>NUCLEOTIDE SEQUENCE [LARGE SCALE GENOMIC DNA]</scope>
    <source>
        <strain evidence="5">DSM 16219</strain>
    </source>
</reference>
<dbReference type="OrthoDB" id="9790266at2"/>
<protein>
    <submittedName>
        <fullName evidence="4">Short-chain dehydrogenase</fullName>
    </submittedName>
</protein>
<dbReference type="PRINTS" id="PR00081">
    <property type="entry name" value="GDHRDH"/>
</dbReference>
<dbReference type="STRING" id="1121393.SAMN02745216_04889"/>
<dbReference type="Pfam" id="PF00106">
    <property type="entry name" value="adh_short"/>
    <property type="match status" value="1"/>
</dbReference>
<sequence>MPGFKNKVAIVTGAGAGIGRALCLELARRGAHVTATDVDADNAEETAVLIAETGGSAEALPLDVTREQDVRKLIFDAAEKRGRLDYMFNNAGISMGGEVRDMSSGHFSKIMDVNLWGVIYGTLGAYEVMTRQGFGHIVNIASFYGLVPLPLSTPYNTSKFAVVGLSHSLRAEAAGLGVHVSVACPGYIKTDLIKRGDMVRSTAEDALALAPFSLYSVSKAAGVIVRGVKRNQGMIVFPLHAKLMWWATRFHPDLLPFASRWMVKRFRARHRSP</sequence>
<accession>A0A1M6Z3W2</accession>
<dbReference type="PRINTS" id="PR00080">
    <property type="entry name" value="SDRFAMILY"/>
</dbReference>
<dbReference type="SUPFAM" id="SSF51735">
    <property type="entry name" value="NAD(P)-binding Rossmann-fold domains"/>
    <property type="match status" value="1"/>
</dbReference>